<evidence type="ECO:0000313" key="3">
    <source>
        <dbReference type="EMBL" id="ADU45315.1"/>
    </source>
</evidence>
<dbReference type="InterPro" id="IPR038404">
    <property type="entry name" value="TRAP_DctP_sf"/>
</dbReference>
<protein>
    <submittedName>
        <fullName evidence="3">Extracellular solute-binding protein, family 7</fullName>
    </submittedName>
</protein>
<dbReference type="eggNOG" id="COG1638">
    <property type="taxonomic scope" value="Bacteria"/>
</dbReference>
<feature type="chain" id="PRO_5003213774" evidence="2">
    <location>
        <begin position="21"/>
        <end position="342"/>
    </location>
</feature>
<name>E6VGR8_RHOPX</name>
<dbReference type="PANTHER" id="PTHR33376:SF15">
    <property type="entry name" value="BLL6794 PROTEIN"/>
    <property type="match status" value="1"/>
</dbReference>
<dbReference type="CDD" id="cd13665">
    <property type="entry name" value="PBP2_TRAP_Dctp3_4"/>
    <property type="match status" value="1"/>
</dbReference>
<keyword evidence="1 2" id="KW-0732">Signal</keyword>
<dbReference type="NCBIfam" id="NF037995">
    <property type="entry name" value="TRAP_S1"/>
    <property type="match status" value="1"/>
</dbReference>
<dbReference type="Pfam" id="PF03480">
    <property type="entry name" value="DctP"/>
    <property type="match status" value="1"/>
</dbReference>
<sequence length="342" mass="37752" precursor="true">MMRKTLLALLLAASVTPALAQDKAAQDKTVNWKVSLWVPPAHPLVPATKAWAEEIQKASGGSIRMTVFPSEQLGKAFDHYDMARDGIADVTYVNPGYQPGRFPIVSAGQLPFVFKDGKKGTLALNEWYHQYAPTEMKDTKLCFAFIHDPGALHGKKKVLLPSDMSGLKVRPAQSTIGEMVKLFGGTNVQASAPESRDALERGVADEITFPWGSVFLFGIDKVVKYHMDVPLYTTVFTYNIGLKAYNALSDAQKKIIDDHCTPEWASKVTDPWTDFEANGRVKMKALQDHEVYPLTDAQLAEWKKATKPLRDSWAEQVKKAGGDPAAIEAELQDALKKYDAGL</sequence>
<dbReference type="InterPro" id="IPR018389">
    <property type="entry name" value="DctP_fam"/>
</dbReference>
<accession>E6VGR8</accession>
<dbReference type="Proteomes" id="UP000001402">
    <property type="component" value="Chromosome"/>
</dbReference>
<dbReference type="KEGG" id="rpx:Rpdx1_3750"/>
<evidence type="ECO:0000256" key="2">
    <source>
        <dbReference type="SAM" id="SignalP"/>
    </source>
</evidence>
<evidence type="ECO:0000313" key="4">
    <source>
        <dbReference type="Proteomes" id="UP000001402"/>
    </source>
</evidence>
<dbReference type="EMBL" id="CP002418">
    <property type="protein sequence ID" value="ADU45315.1"/>
    <property type="molecule type" value="Genomic_DNA"/>
</dbReference>
<reference evidence="3" key="1">
    <citation type="submission" date="2010-12" db="EMBL/GenBank/DDBJ databases">
        <title>Complete sequence of Rhodopseudomonas palustris DX-1.</title>
        <authorList>
            <consortium name="US DOE Joint Genome Institute"/>
            <person name="Lucas S."/>
            <person name="Copeland A."/>
            <person name="Lapidus A."/>
            <person name="Cheng J.-F."/>
            <person name="Goodwin L."/>
            <person name="Pitluck S."/>
            <person name="Misra M."/>
            <person name="Chertkov O."/>
            <person name="Detter J.C."/>
            <person name="Han C."/>
            <person name="Tapia R."/>
            <person name="Land M."/>
            <person name="Hauser L."/>
            <person name="Kyrpides N."/>
            <person name="Ivanova N."/>
            <person name="Ovchinnikova G."/>
            <person name="Logan B."/>
            <person name="Oda Y."/>
            <person name="Harwood C."/>
            <person name="Woyke T."/>
        </authorList>
    </citation>
    <scope>NUCLEOTIDE SEQUENCE [LARGE SCALE GENOMIC DNA]</scope>
    <source>
        <strain evidence="3">DX-1</strain>
    </source>
</reference>
<dbReference type="AlphaFoldDB" id="E6VGR8"/>
<dbReference type="HOGENOM" id="CLU_036176_2_0_5"/>
<dbReference type="PANTHER" id="PTHR33376">
    <property type="match status" value="1"/>
</dbReference>
<evidence type="ECO:0000256" key="1">
    <source>
        <dbReference type="ARBA" id="ARBA00022729"/>
    </source>
</evidence>
<organism evidence="3 4">
    <name type="scientific">Rhodopseudomonas palustris (strain DX-1)</name>
    <dbReference type="NCBI Taxonomy" id="652103"/>
    <lineage>
        <taxon>Bacteria</taxon>
        <taxon>Pseudomonadati</taxon>
        <taxon>Pseudomonadota</taxon>
        <taxon>Alphaproteobacteria</taxon>
        <taxon>Hyphomicrobiales</taxon>
        <taxon>Nitrobacteraceae</taxon>
        <taxon>Rhodopseudomonas</taxon>
    </lineage>
</organism>
<proteinExistence type="predicted"/>
<dbReference type="GO" id="GO:0055085">
    <property type="term" value="P:transmembrane transport"/>
    <property type="evidence" value="ECO:0007669"/>
    <property type="project" value="InterPro"/>
</dbReference>
<dbReference type="STRING" id="652103.Rpdx1_3750"/>
<dbReference type="Gene3D" id="3.40.190.170">
    <property type="entry name" value="Bacterial extracellular solute-binding protein, family 7"/>
    <property type="match status" value="1"/>
</dbReference>
<feature type="signal peptide" evidence="2">
    <location>
        <begin position="1"/>
        <end position="20"/>
    </location>
</feature>
<gene>
    <name evidence="3" type="ordered locus">Rpdx1_3750</name>
</gene>